<dbReference type="PANTHER" id="PTHR44042">
    <property type="entry name" value="DUPLICATED HOMEODOMAIN-LIKE SUPERFAMILY PROTEIN-RELATED"/>
    <property type="match status" value="1"/>
</dbReference>
<dbReference type="PROSITE" id="PS51294">
    <property type="entry name" value="HTH_MYB"/>
    <property type="match status" value="1"/>
</dbReference>
<dbReference type="Proteomes" id="UP001497457">
    <property type="component" value="Chromosome 6rd"/>
</dbReference>
<dbReference type="InterPro" id="IPR017884">
    <property type="entry name" value="SANT_dom"/>
</dbReference>
<dbReference type="InterPro" id="IPR009057">
    <property type="entry name" value="Homeodomain-like_sf"/>
</dbReference>
<feature type="region of interest" description="Disordered" evidence="5">
    <location>
        <begin position="275"/>
        <end position="327"/>
    </location>
</feature>
<dbReference type="GO" id="GO:0003677">
    <property type="term" value="F:DNA binding"/>
    <property type="evidence" value="ECO:0007669"/>
    <property type="project" value="UniProtKB-KW"/>
</dbReference>
<keyword evidence="1" id="KW-0805">Transcription regulation</keyword>
<keyword evidence="4" id="KW-0539">Nucleus</keyword>
<feature type="compositionally biased region" description="Basic residues" evidence="5">
    <location>
        <begin position="122"/>
        <end position="132"/>
    </location>
</feature>
<dbReference type="PROSITE" id="PS51293">
    <property type="entry name" value="SANT"/>
    <property type="match status" value="1"/>
</dbReference>
<dbReference type="Pfam" id="PF23671">
    <property type="entry name" value="HTH_70"/>
    <property type="match status" value="1"/>
</dbReference>
<evidence type="ECO:0000256" key="2">
    <source>
        <dbReference type="ARBA" id="ARBA00023125"/>
    </source>
</evidence>
<dbReference type="PANTHER" id="PTHR44042:SF11">
    <property type="entry name" value="OS06G0173800 PROTEIN"/>
    <property type="match status" value="1"/>
</dbReference>
<dbReference type="SMART" id="SM00717">
    <property type="entry name" value="SANT"/>
    <property type="match status" value="2"/>
</dbReference>
<dbReference type="SUPFAM" id="SSF46689">
    <property type="entry name" value="Homeodomain-like"/>
    <property type="match status" value="1"/>
</dbReference>
<reference evidence="9" key="1">
    <citation type="submission" date="2024-10" db="EMBL/GenBank/DDBJ databases">
        <authorList>
            <person name="Ryan C."/>
        </authorList>
    </citation>
    <scope>NUCLEOTIDE SEQUENCE [LARGE SCALE GENOMIC DNA]</scope>
</reference>
<evidence type="ECO:0000313" key="9">
    <source>
        <dbReference type="EMBL" id="CAL5072920.1"/>
    </source>
</evidence>
<dbReference type="InterPro" id="IPR056195">
    <property type="entry name" value="HTH_70"/>
</dbReference>
<protein>
    <submittedName>
        <fullName evidence="9">Uncharacterized protein</fullName>
    </submittedName>
</protein>
<dbReference type="InterPro" id="IPR017930">
    <property type="entry name" value="Myb_dom"/>
</dbReference>
<dbReference type="Gene3D" id="1.10.10.60">
    <property type="entry name" value="Homeodomain-like"/>
    <property type="match status" value="1"/>
</dbReference>
<evidence type="ECO:0000256" key="5">
    <source>
        <dbReference type="SAM" id="MobiDB-lite"/>
    </source>
</evidence>
<dbReference type="NCBIfam" id="TIGR01557">
    <property type="entry name" value="myb_SHAQKYF"/>
    <property type="match status" value="1"/>
</dbReference>
<dbReference type="PROSITE" id="PS50090">
    <property type="entry name" value="MYB_LIKE"/>
    <property type="match status" value="1"/>
</dbReference>
<evidence type="ECO:0000259" key="8">
    <source>
        <dbReference type="PROSITE" id="PS51294"/>
    </source>
</evidence>
<accession>A0ABC9FCK8</accession>
<evidence type="ECO:0000259" key="6">
    <source>
        <dbReference type="PROSITE" id="PS50090"/>
    </source>
</evidence>
<name>A0ABC9FCK8_9POAL</name>
<feature type="region of interest" description="Disordered" evidence="5">
    <location>
        <begin position="100"/>
        <end position="136"/>
    </location>
</feature>
<evidence type="ECO:0000256" key="1">
    <source>
        <dbReference type="ARBA" id="ARBA00023015"/>
    </source>
</evidence>
<dbReference type="CDD" id="cd00167">
    <property type="entry name" value="SANT"/>
    <property type="match status" value="2"/>
</dbReference>
<dbReference type="AlphaFoldDB" id="A0ABC9FCK8"/>
<evidence type="ECO:0000259" key="7">
    <source>
        <dbReference type="PROSITE" id="PS51293"/>
    </source>
</evidence>
<evidence type="ECO:0000256" key="3">
    <source>
        <dbReference type="ARBA" id="ARBA00023163"/>
    </source>
</evidence>
<keyword evidence="2" id="KW-0238">DNA-binding</keyword>
<feature type="domain" description="HTH myb-type" evidence="8">
    <location>
        <begin position="126"/>
        <end position="182"/>
    </location>
</feature>
<keyword evidence="10" id="KW-1185">Reference proteome</keyword>
<organism evidence="9 10">
    <name type="scientific">Urochloa decumbens</name>
    <dbReference type="NCBI Taxonomy" id="240449"/>
    <lineage>
        <taxon>Eukaryota</taxon>
        <taxon>Viridiplantae</taxon>
        <taxon>Streptophyta</taxon>
        <taxon>Embryophyta</taxon>
        <taxon>Tracheophyta</taxon>
        <taxon>Spermatophyta</taxon>
        <taxon>Magnoliopsida</taxon>
        <taxon>Liliopsida</taxon>
        <taxon>Poales</taxon>
        <taxon>Poaceae</taxon>
        <taxon>PACMAD clade</taxon>
        <taxon>Panicoideae</taxon>
        <taxon>Panicodae</taxon>
        <taxon>Paniceae</taxon>
        <taxon>Melinidinae</taxon>
        <taxon>Urochloa</taxon>
    </lineage>
</organism>
<evidence type="ECO:0000256" key="4">
    <source>
        <dbReference type="ARBA" id="ARBA00023242"/>
    </source>
</evidence>
<keyword evidence="3" id="KW-0804">Transcription</keyword>
<feature type="domain" description="SANT" evidence="7">
    <location>
        <begin position="129"/>
        <end position="182"/>
    </location>
</feature>
<feature type="domain" description="Myb-like" evidence="6">
    <location>
        <begin position="126"/>
        <end position="178"/>
    </location>
</feature>
<dbReference type="Pfam" id="PF00249">
    <property type="entry name" value="Myb_DNA-binding"/>
    <property type="match status" value="1"/>
</dbReference>
<dbReference type="EMBL" id="OZ075116">
    <property type="protein sequence ID" value="CAL5072920.1"/>
    <property type="molecule type" value="Genomic_DNA"/>
</dbReference>
<dbReference type="InterPro" id="IPR006447">
    <property type="entry name" value="Myb_dom_plants"/>
</dbReference>
<proteinExistence type="predicted"/>
<gene>
    <name evidence="9" type="ORF">URODEC1_LOCUS104285</name>
</gene>
<evidence type="ECO:0000313" key="10">
    <source>
        <dbReference type="Proteomes" id="UP001497457"/>
    </source>
</evidence>
<sequence>MDPKATQEWTSSEGEEFKELFAELRYEKSSDRMEALAKRFPAKSIEQLRDKYAEVFADMLVGETDGEPSRDDATIDWHDWYKLLEGDTHDLVLDPLVQTPSPEPSKQLLFEPAGDEEEIQKSHCKSSRKRKQSWTSEEQRQFLHGVNCLGRGAWKFISEYFVPSRTPAQIASHAQKYFERIKKNEMDDTRQRHSINDIRLVDHGINITAHSTEPGKGKGIASGIPPLILTEDIDVLHGLAEGMSEFGQASDSPSNLAGQMAHNNDLLESFQWEVSGTPSPREQGSVLLDPTSAENTAHPSRKRSIGEATSRRRKNPAVLTAKTPPSYEIVPIKRNNLHQNMPPF</sequence>
<dbReference type="InterPro" id="IPR001005">
    <property type="entry name" value="SANT/Myb"/>
</dbReference>